<dbReference type="Proteomes" id="UP000289859">
    <property type="component" value="Unassembled WGS sequence"/>
</dbReference>
<organism evidence="3 4">
    <name type="scientific">Leeuwenhoekiella polynyae</name>
    <dbReference type="NCBI Taxonomy" id="1550906"/>
    <lineage>
        <taxon>Bacteria</taxon>
        <taxon>Pseudomonadati</taxon>
        <taxon>Bacteroidota</taxon>
        <taxon>Flavobacteriia</taxon>
        <taxon>Flavobacteriales</taxon>
        <taxon>Flavobacteriaceae</taxon>
        <taxon>Leeuwenhoekiella</taxon>
    </lineage>
</organism>
<name>A0A4Q0P223_9FLAO</name>
<keyword evidence="3" id="KW-0670">Pyruvate</keyword>
<evidence type="ECO:0000256" key="1">
    <source>
        <dbReference type="ARBA" id="ARBA00023235"/>
    </source>
</evidence>
<evidence type="ECO:0000313" key="3">
    <source>
        <dbReference type="EMBL" id="RXG20584.1"/>
    </source>
</evidence>
<dbReference type="AlphaFoldDB" id="A0A4Q0P223"/>
<comment type="caution">
    <text evidence="3">The sequence shown here is derived from an EMBL/GenBank/DDBJ whole genome shotgun (WGS) entry which is preliminary data.</text>
</comment>
<dbReference type="Gene3D" id="3.20.20.150">
    <property type="entry name" value="Divalent-metal-dependent TIM barrel enzymes"/>
    <property type="match status" value="1"/>
</dbReference>
<dbReference type="InterPro" id="IPR050417">
    <property type="entry name" value="Sugar_Epim/Isomerase"/>
</dbReference>
<keyword evidence="4" id="KW-1185">Reference proteome</keyword>
<evidence type="ECO:0000259" key="2">
    <source>
        <dbReference type="Pfam" id="PF01261"/>
    </source>
</evidence>
<dbReference type="PANTHER" id="PTHR43489:SF3">
    <property type="entry name" value="XYLOSE ISOMERASE DOMAIN PROTEIN TIM BARREL"/>
    <property type="match status" value="1"/>
</dbReference>
<gene>
    <name evidence="3" type="ORF">DSM02_2438</name>
</gene>
<evidence type="ECO:0000313" key="4">
    <source>
        <dbReference type="Proteomes" id="UP000289859"/>
    </source>
</evidence>
<keyword evidence="1 3" id="KW-0413">Isomerase</keyword>
<dbReference type="PANTHER" id="PTHR43489">
    <property type="entry name" value="ISOMERASE"/>
    <property type="match status" value="1"/>
</dbReference>
<accession>A0A4Q0P223</accession>
<proteinExistence type="predicted"/>
<dbReference type="InterPro" id="IPR036237">
    <property type="entry name" value="Xyl_isomerase-like_sf"/>
</dbReference>
<dbReference type="InterPro" id="IPR013022">
    <property type="entry name" value="Xyl_isomerase-like_TIM-brl"/>
</dbReference>
<reference evidence="3 4" key="1">
    <citation type="submission" date="2018-07" db="EMBL/GenBank/DDBJ databases">
        <title>Leeuwenhoekiella genomics.</title>
        <authorList>
            <person name="Tahon G."/>
            <person name="Willems A."/>
        </authorList>
    </citation>
    <scope>NUCLEOTIDE SEQUENCE [LARGE SCALE GENOMIC DNA]</scope>
    <source>
        <strain evidence="3 4">LMG 29608</strain>
    </source>
</reference>
<dbReference type="Pfam" id="PF01261">
    <property type="entry name" value="AP_endonuc_2"/>
    <property type="match status" value="1"/>
</dbReference>
<dbReference type="SUPFAM" id="SSF51658">
    <property type="entry name" value="Xylose isomerase-like"/>
    <property type="match status" value="1"/>
</dbReference>
<dbReference type="EMBL" id="QOVK01000010">
    <property type="protein sequence ID" value="RXG20584.1"/>
    <property type="molecule type" value="Genomic_DNA"/>
</dbReference>
<feature type="domain" description="Xylose isomerase-like TIM barrel" evidence="2">
    <location>
        <begin position="104"/>
        <end position="296"/>
    </location>
</feature>
<sequence>MLIFNKFSIHTIMSHSKGRRSAIRNIALTTSGIGLGFSAISCKTESDNTTEETPITETEQPLKGNINHSACYWCYNSISLDDFAKSAADLGLKGIDLLTPEEWETVEKYGLKCAVATDTFASITDGFNDPANHKDLQEKYKGLIDKASAQGIKNVIVFSGNQRDLTEEEGLVNCTEGLAPLAKYAEEKNVVLIMELLNSKIDHNDYQCDTTPWGVKLCERLGSENFKLLYDIYHMQIMEGDVIRNISDYHQYIAHYHTGGVPGRHEITEVQELNYPAIMKAILATGYEGFVAQEFIPTYEDKIAALDEAIKICDV</sequence>
<protein>
    <submittedName>
        <fullName evidence="3">Hydroxypyruvate isomerase</fullName>
    </submittedName>
</protein>
<dbReference type="GO" id="GO:0016853">
    <property type="term" value="F:isomerase activity"/>
    <property type="evidence" value="ECO:0007669"/>
    <property type="project" value="UniProtKB-KW"/>
</dbReference>